<organism evidence="7 8">
    <name type="scientific">Marinisporobacter balticus</name>
    <dbReference type="NCBI Taxonomy" id="2018667"/>
    <lineage>
        <taxon>Bacteria</taxon>
        <taxon>Bacillati</taxon>
        <taxon>Bacillota</taxon>
        <taxon>Clostridia</taxon>
        <taxon>Peptostreptococcales</taxon>
        <taxon>Thermotaleaceae</taxon>
        <taxon>Marinisporobacter</taxon>
    </lineage>
</organism>
<dbReference type="GO" id="GO:0006935">
    <property type="term" value="P:chemotaxis"/>
    <property type="evidence" value="ECO:0007669"/>
    <property type="project" value="UniProtKB-KW"/>
</dbReference>
<evidence type="ECO:0000256" key="1">
    <source>
        <dbReference type="ARBA" id="ARBA00022500"/>
    </source>
</evidence>
<dbReference type="Pfam" id="PF00672">
    <property type="entry name" value="HAMP"/>
    <property type="match status" value="1"/>
</dbReference>
<feature type="transmembrane region" description="Helical" evidence="4">
    <location>
        <begin position="192"/>
        <end position="213"/>
    </location>
</feature>
<dbReference type="Pfam" id="PF18947">
    <property type="entry name" value="HAMP_2"/>
    <property type="match status" value="2"/>
</dbReference>
<keyword evidence="4" id="KW-0812">Transmembrane</keyword>
<evidence type="ECO:0000256" key="2">
    <source>
        <dbReference type="ARBA" id="ARBA00029447"/>
    </source>
</evidence>
<dbReference type="PROSITE" id="PS50111">
    <property type="entry name" value="CHEMOTAXIS_TRANSDUC_2"/>
    <property type="match status" value="1"/>
</dbReference>
<comment type="similarity">
    <text evidence="2">Belongs to the methyl-accepting chemotaxis (MCP) protein family.</text>
</comment>
<sequence>MKWFYDLKISTKLISSFIIVALISGIIGFIGIKNMREIDDNGTVLYEKMTVPIGYLGNISTNFQLLRVDTRDLILADTQEEVINEVESIKQKKLTIEQNAVDFEKLILSDEMRSAYNEFINIHKEYVTLLDKIILFVQENKREEFMTILKSEEGAILVTKENAAIEKLVAMKTEAAKNQALENTAMANKAILTVYIFIGIGMFFAVALGFMIARIISNPVKKLTEASEKLAVGDVDVKIDMDTKDEIGNLAISFKKMVENIKNQENVVNKIAKGEKVERIVIKSEKDILNKGLNVMIQTIEGLFEEVNLLTEAINQGKLDKRGNIDKFNGQWAEIVSGINNLIYEFVAPINITSEYIERISKGDIPPKITDNPNGDFKKINDSLNQCIDAINALIDDTAMLVEVGTEGRLNTRADASKHGGDFGRIVQGINKTLDAVIEPVKEASDVLKEMSKGNLKVHMVGNYLGDHAEIKHALNNTISTIVTYINEISEILTQMAQGNLNVGINADYKGDFIEIKDSLNEIIVSLNEVLGDINAASEQVAAGSKQVSDSSQALSQGSAEQASSIEEITASITQIAAQTKQNALNSNKANELALTAKVDAENGNHQMKQMLKAMEEINESSANISKIIKVIDEIAFQTNILALNAAVEAARAGQHGKGFAVVAEEVRNLAARSANAAKETTGLIEGSIKKADIGTKITDDTAVALENIVKVIGNVANIVGDIASASNEQATGVMQVNQAIDQVSKVIQMNTATAEESAAASEELSSQSELLKDRVMIFKLKDYEKNNHKNNEARLNSNVQKMNSFKSEEMEHVFGSVAATDTSKIKITLDDSEFGKY</sequence>
<dbReference type="Gene3D" id="1.10.287.950">
    <property type="entry name" value="Methyl-accepting chemotaxis protein"/>
    <property type="match status" value="1"/>
</dbReference>
<feature type="domain" description="HAMP" evidence="6">
    <location>
        <begin position="344"/>
        <end position="396"/>
    </location>
</feature>
<dbReference type="EMBL" id="SLWV01000016">
    <property type="protein sequence ID" value="TCO73138.1"/>
    <property type="molecule type" value="Genomic_DNA"/>
</dbReference>
<feature type="transmembrane region" description="Helical" evidence="4">
    <location>
        <begin position="13"/>
        <end position="32"/>
    </location>
</feature>
<dbReference type="GO" id="GO:0007165">
    <property type="term" value="P:signal transduction"/>
    <property type="evidence" value="ECO:0007669"/>
    <property type="project" value="UniProtKB-KW"/>
</dbReference>
<gene>
    <name evidence="7" type="ORF">EV214_11640</name>
</gene>
<dbReference type="RefSeq" id="WP_132245948.1">
    <property type="nucleotide sequence ID" value="NZ_SLWV01000016.1"/>
</dbReference>
<dbReference type="OrthoDB" id="9814363at2"/>
<dbReference type="Pfam" id="PF00015">
    <property type="entry name" value="MCPsignal"/>
    <property type="match status" value="1"/>
</dbReference>
<dbReference type="SMART" id="SM00283">
    <property type="entry name" value="MA"/>
    <property type="match status" value="1"/>
</dbReference>
<feature type="domain" description="Methyl-accepting transducer" evidence="5">
    <location>
        <begin position="537"/>
        <end position="766"/>
    </location>
</feature>
<dbReference type="PANTHER" id="PTHR43531">
    <property type="entry name" value="PROTEIN ICFG"/>
    <property type="match status" value="1"/>
</dbReference>
<dbReference type="AlphaFoldDB" id="A0A4R2KSK5"/>
<evidence type="ECO:0000313" key="8">
    <source>
        <dbReference type="Proteomes" id="UP000294919"/>
    </source>
</evidence>
<feature type="domain" description="HAMP" evidence="6">
    <location>
        <begin position="214"/>
        <end position="266"/>
    </location>
</feature>
<dbReference type="GO" id="GO:0005886">
    <property type="term" value="C:plasma membrane"/>
    <property type="evidence" value="ECO:0007669"/>
    <property type="project" value="TreeGrafter"/>
</dbReference>
<dbReference type="InterPro" id="IPR003660">
    <property type="entry name" value="HAMP_dom"/>
</dbReference>
<dbReference type="Proteomes" id="UP000294919">
    <property type="component" value="Unassembled WGS sequence"/>
</dbReference>
<dbReference type="PROSITE" id="PS50885">
    <property type="entry name" value="HAMP"/>
    <property type="match status" value="3"/>
</dbReference>
<comment type="caution">
    <text evidence="7">The sequence shown here is derived from an EMBL/GenBank/DDBJ whole genome shotgun (WGS) entry which is preliminary data.</text>
</comment>
<dbReference type="GO" id="GO:0004888">
    <property type="term" value="F:transmembrane signaling receptor activity"/>
    <property type="evidence" value="ECO:0007669"/>
    <property type="project" value="TreeGrafter"/>
</dbReference>
<evidence type="ECO:0000256" key="3">
    <source>
        <dbReference type="PROSITE-ProRule" id="PRU00284"/>
    </source>
</evidence>
<dbReference type="SUPFAM" id="SSF158472">
    <property type="entry name" value="HAMP domain-like"/>
    <property type="match status" value="1"/>
</dbReference>
<dbReference type="InterPro" id="IPR004089">
    <property type="entry name" value="MCPsignal_dom"/>
</dbReference>
<dbReference type="SMART" id="SM00304">
    <property type="entry name" value="HAMP"/>
    <property type="match status" value="3"/>
</dbReference>
<evidence type="ECO:0000259" key="6">
    <source>
        <dbReference type="PROSITE" id="PS50885"/>
    </source>
</evidence>
<accession>A0A4R2KSK5</accession>
<dbReference type="CDD" id="cd06225">
    <property type="entry name" value="HAMP"/>
    <property type="match status" value="1"/>
</dbReference>
<protein>
    <submittedName>
        <fullName evidence="7">Methyl-accepting chemotaxis protein</fullName>
    </submittedName>
</protein>
<keyword evidence="8" id="KW-1185">Reference proteome</keyword>
<feature type="domain" description="HAMP" evidence="6">
    <location>
        <begin position="480"/>
        <end position="532"/>
    </location>
</feature>
<reference evidence="7 8" key="1">
    <citation type="submission" date="2019-03" db="EMBL/GenBank/DDBJ databases">
        <title>Genomic Encyclopedia of Type Strains, Phase IV (KMG-IV): sequencing the most valuable type-strain genomes for metagenomic binning, comparative biology and taxonomic classification.</title>
        <authorList>
            <person name="Goeker M."/>
        </authorList>
    </citation>
    <scope>NUCLEOTIDE SEQUENCE [LARGE SCALE GENOMIC DNA]</scope>
    <source>
        <strain evidence="7 8">DSM 102940</strain>
    </source>
</reference>
<keyword evidence="1" id="KW-0145">Chemotaxis</keyword>
<dbReference type="InterPro" id="IPR024478">
    <property type="entry name" value="HlyB_4HB_MCP"/>
</dbReference>
<evidence type="ECO:0000256" key="4">
    <source>
        <dbReference type="SAM" id="Phobius"/>
    </source>
</evidence>
<keyword evidence="4" id="KW-1133">Transmembrane helix</keyword>
<dbReference type="InterPro" id="IPR051310">
    <property type="entry name" value="MCP_chemotaxis"/>
</dbReference>
<dbReference type="PANTHER" id="PTHR43531:SF11">
    <property type="entry name" value="METHYL-ACCEPTING CHEMOTAXIS PROTEIN 3"/>
    <property type="match status" value="1"/>
</dbReference>
<evidence type="ECO:0000313" key="7">
    <source>
        <dbReference type="EMBL" id="TCO73138.1"/>
    </source>
</evidence>
<proteinExistence type="inferred from homology"/>
<dbReference type="Pfam" id="PF12729">
    <property type="entry name" value="4HB_MCP_1"/>
    <property type="match status" value="1"/>
</dbReference>
<name>A0A4R2KSK5_9FIRM</name>
<keyword evidence="4" id="KW-0472">Membrane</keyword>
<dbReference type="FunFam" id="1.10.287.950:FF:000001">
    <property type="entry name" value="Methyl-accepting chemotaxis sensory transducer"/>
    <property type="match status" value="1"/>
</dbReference>
<dbReference type="Gene3D" id="6.10.340.10">
    <property type="match status" value="1"/>
</dbReference>
<dbReference type="Gene3D" id="1.20.120.1530">
    <property type="match status" value="1"/>
</dbReference>
<evidence type="ECO:0000259" key="5">
    <source>
        <dbReference type="PROSITE" id="PS50111"/>
    </source>
</evidence>
<dbReference type="SUPFAM" id="SSF58104">
    <property type="entry name" value="Methyl-accepting chemotaxis protein (MCP) signaling domain"/>
    <property type="match status" value="2"/>
</dbReference>
<keyword evidence="3" id="KW-0807">Transducer</keyword>
<dbReference type="CDD" id="cd11386">
    <property type="entry name" value="MCP_signal"/>
    <property type="match status" value="1"/>
</dbReference>